<feature type="transmembrane region" description="Helical" evidence="1">
    <location>
        <begin position="334"/>
        <end position="359"/>
    </location>
</feature>
<keyword evidence="1" id="KW-0472">Membrane</keyword>
<keyword evidence="1" id="KW-1133">Transmembrane helix</keyword>
<protein>
    <submittedName>
        <fullName evidence="2">Uncharacterized protein</fullName>
    </submittedName>
</protein>
<feature type="transmembrane region" description="Helical" evidence="1">
    <location>
        <begin position="45"/>
        <end position="63"/>
    </location>
</feature>
<feature type="transmembrane region" description="Helical" evidence="1">
    <location>
        <begin position="15"/>
        <end position="33"/>
    </location>
</feature>
<feature type="transmembrane region" description="Helical" evidence="1">
    <location>
        <begin position="146"/>
        <end position="167"/>
    </location>
</feature>
<gene>
    <name evidence="2" type="ORF">FYK55_12830</name>
</gene>
<evidence type="ECO:0000313" key="2">
    <source>
        <dbReference type="EMBL" id="KAA5543161.1"/>
    </source>
</evidence>
<feature type="transmembrane region" description="Helical" evidence="1">
    <location>
        <begin position="366"/>
        <end position="386"/>
    </location>
</feature>
<feature type="transmembrane region" description="Helical" evidence="1">
    <location>
        <begin position="627"/>
        <end position="646"/>
    </location>
</feature>
<feature type="transmembrane region" description="Helical" evidence="1">
    <location>
        <begin position="598"/>
        <end position="620"/>
    </location>
</feature>
<name>A0A5M6D6M6_9BACT</name>
<feature type="transmembrane region" description="Helical" evidence="1">
    <location>
        <begin position="432"/>
        <end position="451"/>
    </location>
</feature>
<keyword evidence="3" id="KW-1185">Reference proteome</keyword>
<feature type="transmembrane region" description="Helical" evidence="1">
    <location>
        <begin position="483"/>
        <end position="501"/>
    </location>
</feature>
<evidence type="ECO:0000256" key="1">
    <source>
        <dbReference type="SAM" id="Phobius"/>
    </source>
</evidence>
<feature type="transmembrane region" description="Helical" evidence="1">
    <location>
        <begin position="458"/>
        <end position="477"/>
    </location>
</feature>
<accession>A0A5M6D6M6</accession>
<reference evidence="2 3" key="1">
    <citation type="submission" date="2019-08" db="EMBL/GenBank/DDBJ databases">
        <authorList>
            <person name="Dhanesh K."/>
            <person name="Kumar G."/>
            <person name="Sasikala C."/>
            <person name="Venkata Ramana C."/>
        </authorList>
    </citation>
    <scope>NUCLEOTIDE SEQUENCE [LARGE SCALE GENOMIC DNA]</scope>
    <source>
        <strain evidence="2 3">JC645</strain>
    </source>
</reference>
<feature type="transmembrane region" description="Helical" evidence="1">
    <location>
        <begin position="251"/>
        <end position="269"/>
    </location>
</feature>
<organism evidence="2 3">
    <name type="scientific">Roseiconus nitratireducens</name>
    <dbReference type="NCBI Taxonomy" id="2605748"/>
    <lineage>
        <taxon>Bacteria</taxon>
        <taxon>Pseudomonadati</taxon>
        <taxon>Planctomycetota</taxon>
        <taxon>Planctomycetia</taxon>
        <taxon>Pirellulales</taxon>
        <taxon>Pirellulaceae</taxon>
        <taxon>Roseiconus</taxon>
    </lineage>
</organism>
<feature type="transmembrane region" description="Helical" evidence="1">
    <location>
        <begin position="513"/>
        <end position="531"/>
    </location>
</feature>
<comment type="caution">
    <text evidence="2">The sequence shown here is derived from an EMBL/GenBank/DDBJ whole genome shotgun (WGS) entry which is preliminary data.</text>
</comment>
<dbReference type="Proteomes" id="UP000324479">
    <property type="component" value="Unassembled WGS sequence"/>
</dbReference>
<feature type="transmembrane region" description="Helical" evidence="1">
    <location>
        <begin position="275"/>
        <end position="297"/>
    </location>
</feature>
<feature type="transmembrane region" description="Helical" evidence="1">
    <location>
        <begin position="101"/>
        <end position="126"/>
    </location>
</feature>
<dbReference type="AlphaFoldDB" id="A0A5M6D6M6"/>
<evidence type="ECO:0000313" key="3">
    <source>
        <dbReference type="Proteomes" id="UP000324479"/>
    </source>
</evidence>
<dbReference type="RefSeq" id="WP_150076826.1">
    <property type="nucleotide sequence ID" value="NZ_VWOX01000006.1"/>
</dbReference>
<proteinExistence type="predicted"/>
<feature type="transmembrane region" description="Helical" evidence="1">
    <location>
        <begin position="304"/>
        <end position="322"/>
    </location>
</feature>
<dbReference type="EMBL" id="VWOX01000006">
    <property type="protein sequence ID" value="KAA5543161.1"/>
    <property type="molecule type" value="Genomic_DNA"/>
</dbReference>
<sequence length="798" mass="86902">MSTARAPQAPDPNCHFLALTGSLLAATCAALLFHGWTVTGNPSDLVPCVLSALLIPATVVIAGRVADKWTAAMVFVGSLGSIALGKMLTGQTLPNALVLDPINLLLYGLTPLIATALIVAAGPSLLRSLRSPIGPARPTVSDINPIGAMRVPVLIWLVVVSAIYLVNNGTDRTGFRMITLPFDAPSGDMSLLGFSVLVDTHPVMAETLPAVEQVSWFAGGVRSDNNFRFLRAGYAFLASQLTPIFDQTTSLLIVNFVSWLGSLALVWHLTLRWTAHQVAASAAVCLASVGIGFGVHINDATPHLTSFALYYLGIVLIDRFEFGETPRPWRTHLVWGLIVGLISLEYNVAQMLLFVYGVVSLKCQRWIHLVAAAVVSLSLRPLWQIILPGLGINVREVEGEYLVRSLDFWQDSFQQGIGTFATDIGYFTIETLTALESPWLLILALVGLVFLANRRQRILCVATVLAPVLACVFFAPTSNSRGYIVYGASLVVFVASGNLFGRFMIRRGSIGKVAALALLAVCSIQLIWTTAHHRFWTGPAKMFLLGAPKASPLLWTRPEIESLTGQEPLPIALGGTAAFVDGGAVRTPATEPVPMRSFPLMVLSRVFFVGAILVTVWLILDDRRRRRITTAVAASAFLFCGVMSFARIERQPAVFDLQALPIAPRETIQYSVRPRADLLDQFAAQSNAATIPQIEFFLGASAPVQLRWLVDGKAIPVRRFENSRWVTDGPIDLKTLRETDSWTFQITNPGDQPIRVRGWQRNSLPERRLDSTLASPVLPGIEIRIRDAESGALRFAAF</sequence>
<keyword evidence="1" id="KW-0812">Transmembrane</keyword>